<sequence length="378" mass="44851">MSNKNFKSINSAKSSRRTSIGELKTAIKQYESKLKFLEIKRTSRSPPSIRDNSICSSNTKTKTKKKIHGKSYSLVCDDSKNNTKISQDISSTKLDFIVRNPDYSSKESEIKCLKAEIFALQQKLNIITKEHEFEMKKIKESIETEKNTEIETITKFYIEKLNECEESFNLKLNECEESFNLKLNERLEQEAEKIRNECEMEYTQRIKEAIKEKQQEYEFIQEQFLHRIKYKENSRSFESKSFNLPSYLEKNDDQEEKYKSLLQEKSNEYERKINNYIQDLQNLRKENNSLKQKIMEIQAKYEAGMKIGGDKDSDSSYIISLNKRYNDLLENYNDLKTRQEKFGKNPVNENYCSKCRAFVEQNSELSKKILRLREFLLE</sequence>
<feature type="coiled-coil region" evidence="1">
    <location>
        <begin position="103"/>
        <end position="130"/>
    </location>
</feature>
<accession>A0A1R2B8M3</accession>
<keyword evidence="3" id="KW-1185">Reference proteome</keyword>
<dbReference type="AlphaFoldDB" id="A0A1R2B8M3"/>
<gene>
    <name evidence="2" type="ORF">SteCoe_28247</name>
</gene>
<feature type="coiled-coil region" evidence="1">
    <location>
        <begin position="184"/>
        <end position="338"/>
    </location>
</feature>
<protein>
    <submittedName>
        <fullName evidence="2">Uncharacterized protein</fullName>
    </submittedName>
</protein>
<organism evidence="2 3">
    <name type="scientific">Stentor coeruleus</name>
    <dbReference type="NCBI Taxonomy" id="5963"/>
    <lineage>
        <taxon>Eukaryota</taxon>
        <taxon>Sar</taxon>
        <taxon>Alveolata</taxon>
        <taxon>Ciliophora</taxon>
        <taxon>Postciliodesmatophora</taxon>
        <taxon>Heterotrichea</taxon>
        <taxon>Heterotrichida</taxon>
        <taxon>Stentoridae</taxon>
        <taxon>Stentor</taxon>
    </lineage>
</organism>
<proteinExistence type="predicted"/>
<dbReference type="EMBL" id="MPUH01000844">
    <property type="protein sequence ID" value="OMJ73128.1"/>
    <property type="molecule type" value="Genomic_DNA"/>
</dbReference>
<evidence type="ECO:0000313" key="2">
    <source>
        <dbReference type="EMBL" id="OMJ73128.1"/>
    </source>
</evidence>
<reference evidence="2 3" key="1">
    <citation type="submission" date="2016-11" db="EMBL/GenBank/DDBJ databases">
        <title>The macronuclear genome of Stentor coeruleus: a giant cell with tiny introns.</title>
        <authorList>
            <person name="Slabodnick M."/>
            <person name="Ruby J.G."/>
            <person name="Reiff S.B."/>
            <person name="Swart E.C."/>
            <person name="Gosai S."/>
            <person name="Prabakaran S."/>
            <person name="Witkowska E."/>
            <person name="Larue G.E."/>
            <person name="Fisher S."/>
            <person name="Freeman R.M."/>
            <person name="Gunawardena J."/>
            <person name="Chu W."/>
            <person name="Stover N.A."/>
            <person name="Gregory B.D."/>
            <person name="Nowacki M."/>
            <person name="Derisi J."/>
            <person name="Roy S.W."/>
            <person name="Marshall W.F."/>
            <person name="Sood P."/>
        </authorList>
    </citation>
    <scope>NUCLEOTIDE SEQUENCE [LARGE SCALE GENOMIC DNA]</scope>
    <source>
        <strain evidence="2">WM001</strain>
    </source>
</reference>
<dbReference type="Proteomes" id="UP000187209">
    <property type="component" value="Unassembled WGS sequence"/>
</dbReference>
<evidence type="ECO:0000313" key="3">
    <source>
        <dbReference type="Proteomes" id="UP000187209"/>
    </source>
</evidence>
<evidence type="ECO:0000256" key="1">
    <source>
        <dbReference type="SAM" id="Coils"/>
    </source>
</evidence>
<name>A0A1R2B8M3_9CILI</name>
<comment type="caution">
    <text evidence="2">The sequence shown here is derived from an EMBL/GenBank/DDBJ whole genome shotgun (WGS) entry which is preliminary data.</text>
</comment>
<keyword evidence="1" id="KW-0175">Coiled coil</keyword>